<keyword evidence="2 5" id="KW-0479">Metal-binding</keyword>
<evidence type="ECO:0000256" key="3">
    <source>
        <dbReference type="ARBA" id="ARBA00023002"/>
    </source>
</evidence>
<evidence type="ECO:0000313" key="8">
    <source>
        <dbReference type="Proteomes" id="UP000245911"/>
    </source>
</evidence>
<dbReference type="EMBL" id="QDKM01000001">
    <property type="protein sequence ID" value="PVH30705.1"/>
    <property type="molecule type" value="Genomic_DNA"/>
</dbReference>
<keyword evidence="4 5" id="KW-0408">Iron</keyword>
<organism evidence="7 8">
    <name type="scientific">Pararhodobacter oceanensis</name>
    <dbReference type="NCBI Taxonomy" id="2172121"/>
    <lineage>
        <taxon>Bacteria</taxon>
        <taxon>Pseudomonadati</taxon>
        <taxon>Pseudomonadota</taxon>
        <taxon>Alphaproteobacteria</taxon>
        <taxon>Rhodobacterales</taxon>
        <taxon>Paracoccaceae</taxon>
        <taxon>Pararhodobacter</taxon>
    </lineage>
</organism>
<evidence type="ECO:0000256" key="4">
    <source>
        <dbReference type="ARBA" id="ARBA00023004"/>
    </source>
</evidence>
<keyword evidence="6" id="KW-0223">Dioxygenase</keyword>
<dbReference type="InterPro" id="IPR004294">
    <property type="entry name" value="Carotenoid_Oase"/>
</dbReference>
<dbReference type="PANTHER" id="PTHR10543:SF89">
    <property type="entry name" value="CAROTENOID 9,10(9',10')-CLEAVAGE DIOXYGENASE 1"/>
    <property type="match status" value="1"/>
</dbReference>
<dbReference type="GO" id="GO:0010436">
    <property type="term" value="F:carotenoid dioxygenase activity"/>
    <property type="evidence" value="ECO:0007669"/>
    <property type="project" value="TreeGrafter"/>
</dbReference>
<reference evidence="7 8" key="1">
    <citation type="submission" date="2018-04" db="EMBL/GenBank/DDBJ databases">
        <title>Pararhodobacter oceanense sp. nov., isolated from marine intertidal sediment.</title>
        <authorList>
            <person name="Wang X.-L."/>
            <person name="Du Z.-J."/>
        </authorList>
    </citation>
    <scope>NUCLEOTIDE SEQUENCE [LARGE SCALE GENOMIC DNA]</scope>
    <source>
        <strain evidence="7 8">AM505</strain>
    </source>
</reference>
<comment type="similarity">
    <text evidence="1 6">Belongs to the carotenoid oxygenase family.</text>
</comment>
<evidence type="ECO:0000256" key="1">
    <source>
        <dbReference type="ARBA" id="ARBA00006787"/>
    </source>
</evidence>
<evidence type="ECO:0000256" key="6">
    <source>
        <dbReference type="RuleBase" id="RU364048"/>
    </source>
</evidence>
<dbReference type="RefSeq" id="WP_116557128.1">
    <property type="nucleotide sequence ID" value="NZ_JBLWYE010000013.1"/>
</dbReference>
<proteinExistence type="inferred from homology"/>
<feature type="binding site" evidence="5">
    <location>
        <position position="296"/>
    </location>
    <ligand>
        <name>Fe cation</name>
        <dbReference type="ChEBI" id="CHEBI:24875"/>
        <note>catalytic</note>
    </ligand>
</feature>
<feature type="binding site" evidence="5">
    <location>
        <position position="480"/>
    </location>
    <ligand>
        <name>Fe cation</name>
        <dbReference type="ChEBI" id="CHEBI:24875"/>
        <note>catalytic</note>
    </ligand>
</feature>
<name>A0A2T8HZ46_9RHOB</name>
<dbReference type="Proteomes" id="UP000245911">
    <property type="component" value="Unassembled WGS sequence"/>
</dbReference>
<feature type="binding site" evidence="5">
    <location>
        <position position="232"/>
    </location>
    <ligand>
        <name>Fe cation</name>
        <dbReference type="ChEBI" id="CHEBI:24875"/>
        <note>catalytic</note>
    </ligand>
</feature>
<dbReference type="AlphaFoldDB" id="A0A2T8HZ46"/>
<dbReference type="Pfam" id="PF03055">
    <property type="entry name" value="RPE65"/>
    <property type="match status" value="1"/>
</dbReference>
<dbReference type="GO" id="GO:0016121">
    <property type="term" value="P:carotene catabolic process"/>
    <property type="evidence" value="ECO:0007669"/>
    <property type="project" value="TreeGrafter"/>
</dbReference>
<comment type="caution">
    <text evidence="7">The sequence shown here is derived from an EMBL/GenBank/DDBJ whole genome shotgun (WGS) entry which is preliminary data.</text>
</comment>
<sequence>MLDIFAHGHSTISAENDNPYLNGPHKPIDLEYTARGPELEVIGEIPKDLQGMYVRNGHNQVHEPIGKYHPFDGDGMLHAIWFNEGKVEYRNRYTQTTGFLAEKGAGKSLWPGIMEPRRKQRRGWGSISAMKDNTGTDVVVHAGKIIVAMSQCSEPYRIDSQTLETLGPDDNWAAALGDRGICSHFKVDEHTGHMMFFNFAEKPPYMNYGVVDAENNLVHYVPIDLPGPRWPHDMGMTENYSILHDLPMFFDPERLKKGSHRLGFWRDVPARFGVIPRFGSNEDVRWFEAEPCYILHLSNCYEEGDWVVQEGCIMPNPVPDLSDLPKEGYERMCRMLDMHTQGTHMHRWRFNMKTGETREEKLDDEISEFPMVNGMYNGRKSRFSYNALPVKGEWLLDGLKKYDFQTGKTDRFIMPKGEFVSEAPFAPRINAKGEDDGYIVTFVTNMNSGKGECVLFDAQNIDKGPICRVIMPYQVPTGAHAFWAGAHMLYENGVSLAD</sequence>
<feature type="binding site" evidence="5">
    <location>
        <position position="184"/>
    </location>
    <ligand>
        <name>Fe cation</name>
        <dbReference type="ChEBI" id="CHEBI:24875"/>
        <note>catalytic</note>
    </ligand>
</feature>
<gene>
    <name evidence="7" type="ORF">DDE20_04100</name>
</gene>
<keyword evidence="3 6" id="KW-0560">Oxidoreductase</keyword>
<keyword evidence="8" id="KW-1185">Reference proteome</keyword>
<comment type="cofactor">
    <cofactor evidence="5 6">
        <name>Fe(2+)</name>
        <dbReference type="ChEBI" id="CHEBI:29033"/>
    </cofactor>
    <text evidence="5 6">Binds 1 Fe(2+) ion per subunit.</text>
</comment>
<accession>A0A2T8HZ46</accession>
<evidence type="ECO:0000256" key="5">
    <source>
        <dbReference type="PIRSR" id="PIRSR604294-1"/>
    </source>
</evidence>
<dbReference type="OrthoDB" id="6636843at2"/>
<evidence type="ECO:0000313" key="7">
    <source>
        <dbReference type="EMBL" id="PVH30705.1"/>
    </source>
</evidence>
<evidence type="ECO:0000256" key="2">
    <source>
        <dbReference type="ARBA" id="ARBA00022723"/>
    </source>
</evidence>
<protein>
    <recommendedName>
        <fullName evidence="6">Dioxygenase</fullName>
        <ecNumber evidence="6">1.13.11.-</ecNumber>
    </recommendedName>
</protein>
<dbReference type="GO" id="GO:0046872">
    <property type="term" value="F:metal ion binding"/>
    <property type="evidence" value="ECO:0007669"/>
    <property type="project" value="UniProtKB-KW"/>
</dbReference>
<dbReference type="PANTHER" id="PTHR10543">
    <property type="entry name" value="BETA-CAROTENE DIOXYGENASE"/>
    <property type="match status" value="1"/>
</dbReference>
<dbReference type="EC" id="1.13.11.-" evidence="6"/>